<protein>
    <submittedName>
        <fullName evidence="5">Serine/threonine protein kinase japonica group</fullName>
    </submittedName>
</protein>
<dbReference type="PANTHER" id="PTHR44329">
    <property type="entry name" value="SERINE/THREONINE-PROTEIN KINASE TNNI3K-RELATED"/>
    <property type="match status" value="1"/>
</dbReference>
<dbReference type="PROSITE" id="PS50011">
    <property type="entry name" value="PROTEIN_KINASE_DOM"/>
    <property type="match status" value="1"/>
</dbReference>
<dbReference type="GO" id="GO:0005524">
    <property type="term" value="F:ATP binding"/>
    <property type="evidence" value="ECO:0007669"/>
    <property type="project" value="UniProtKB-KW"/>
</dbReference>
<organism evidence="5 6">
    <name type="scientific">Sphaerosporella brunnea</name>
    <dbReference type="NCBI Taxonomy" id="1250544"/>
    <lineage>
        <taxon>Eukaryota</taxon>
        <taxon>Fungi</taxon>
        <taxon>Dikarya</taxon>
        <taxon>Ascomycota</taxon>
        <taxon>Pezizomycotina</taxon>
        <taxon>Pezizomycetes</taxon>
        <taxon>Pezizales</taxon>
        <taxon>Pyronemataceae</taxon>
        <taxon>Sphaerosporella</taxon>
    </lineage>
</organism>
<dbReference type="OrthoDB" id="626167at2759"/>
<dbReference type="InParanoid" id="A0A5J5ELI1"/>
<accession>A0A5J5ELI1</accession>
<dbReference type="PANTHER" id="PTHR44329:SF298">
    <property type="entry name" value="MIXED LINEAGE KINASE DOMAIN-LIKE PROTEIN"/>
    <property type="match status" value="1"/>
</dbReference>
<gene>
    <name evidence="5" type="ORF">FN846DRAFT_784347</name>
</gene>
<feature type="domain" description="Protein kinase" evidence="4">
    <location>
        <begin position="51"/>
        <end position="322"/>
    </location>
</feature>
<dbReference type="Pfam" id="PF00069">
    <property type="entry name" value="Pkinase"/>
    <property type="match status" value="1"/>
</dbReference>
<evidence type="ECO:0000259" key="4">
    <source>
        <dbReference type="PROSITE" id="PS50011"/>
    </source>
</evidence>
<dbReference type="SUPFAM" id="SSF56112">
    <property type="entry name" value="Protein kinase-like (PK-like)"/>
    <property type="match status" value="1"/>
</dbReference>
<name>A0A5J5ELI1_9PEZI</name>
<dbReference type="Gene3D" id="1.10.510.10">
    <property type="entry name" value="Transferase(Phosphotransferase) domain 1"/>
    <property type="match status" value="1"/>
</dbReference>
<sequence length="322" mass="36080">MTSTISSYQPERDSLVTTEASGNPHTDIHYDLVSFLSVAQQFNIDFLPVMWNALEPFGKGGTADINESVVNIKTNFAFKRTSRLFKRKKRDENTFRALISEVFILATPSIRSHPNIVDLEGICWEIVDDDENMSPVLVFLKSEKGDLGQYLCSADGTQSSFDTRLNICLDIGRAIAVLHSGNIVHGDIKPQNILVFMDQDGLPIAKVTDFGYSCLGTTEEDYVQLPVTRGWNAPECLVNSRLKLKDAKKADVYSFGLVCLHTLFRKTEFQTISILSEVRQLLLGTPGFSITQKASLWAFFQSTLSDPDSRNTDFETLMTRLQ</sequence>
<evidence type="ECO:0000256" key="2">
    <source>
        <dbReference type="ARBA" id="ARBA00022840"/>
    </source>
</evidence>
<dbReference type="EMBL" id="VXIS01000235">
    <property type="protein sequence ID" value="KAA8895939.1"/>
    <property type="molecule type" value="Genomic_DNA"/>
</dbReference>
<dbReference type="AlphaFoldDB" id="A0A5J5ELI1"/>
<evidence type="ECO:0000256" key="3">
    <source>
        <dbReference type="SAM" id="MobiDB-lite"/>
    </source>
</evidence>
<dbReference type="InterPro" id="IPR051681">
    <property type="entry name" value="Ser/Thr_Kinases-Pseudokinases"/>
</dbReference>
<keyword evidence="5" id="KW-0808">Transferase</keyword>
<comment type="caution">
    <text evidence="5">The sequence shown here is derived from an EMBL/GenBank/DDBJ whole genome shotgun (WGS) entry which is preliminary data.</text>
</comment>
<feature type="region of interest" description="Disordered" evidence="3">
    <location>
        <begin position="1"/>
        <end position="20"/>
    </location>
</feature>
<evidence type="ECO:0000313" key="6">
    <source>
        <dbReference type="Proteomes" id="UP000326924"/>
    </source>
</evidence>
<dbReference type="SMART" id="SM00220">
    <property type="entry name" value="S_TKc"/>
    <property type="match status" value="1"/>
</dbReference>
<dbReference type="InterPro" id="IPR011009">
    <property type="entry name" value="Kinase-like_dom_sf"/>
</dbReference>
<dbReference type="PROSITE" id="PS00108">
    <property type="entry name" value="PROTEIN_KINASE_ST"/>
    <property type="match status" value="1"/>
</dbReference>
<reference evidence="5 6" key="1">
    <citation type="submission" date="2019-09" db="EMBL/GenBank/DDBJ databases">
        <title>Draft genome of the ectomycorrhizal ascomycete Sphaerosporella brunnea.</title>
        <authorList>
            <consortium name="DOE Joint Genome Institute"/>
            <person name="Benucci G.M."/>
            <person name="Marozzi G."/>
            <person name="Antonielli L."/>
            <person name="Sanchez S."/>
            <person name="Marco P."/>
            <person name="Wang X."/>
            <person name="Falini L.B."/>
            <person name="Barry K."/>
            <person name="Haridas S."/>
            <person name="Lipzen A."/>
            <person name="Labutti K."/>
            <person name="Grigoriev I.V."/>
            <person name="Murat C."/>
            <person name="Martin F."/>
            <person name="Albertini E."/>
            <person name="Donnini D."/>
            <person name="Bonito G."/>
        </authorList>
    </citation>
    <scope>NUCLEOTIDE SEQUENCE [LARGE SCALE GENOMIC DNA]</scope>
    <source>
        <strain evidence="5 6">Sb_GMNB300</strain>
    </source>
</reference>
<proteinExistence type="predicted"/>
<keyword evidence="6" id="KW-1185">Reference proteome</keyword>
<dbReference type="GO" id="GO:0004674">
    <property type="term" value="F:protein serine/threonine kinase activity"/>
    <property type="evidence" value="ECO:0007669"/>
    <property type="project" value="UniProtKB-KW"/>
</dbReference>
<dbReference type="Proteomes" id="UP000326924">
    <property type="component" value="Unassembled WGS sequence"/>
</dbReference>
<evidence type="ECO:0000256" key="1">
    <source>
        <dbReference type="ARBA" id="ARBA00022741"/>
    </source>
</evidence>
<evidence type="ECO:0000313" key="5">
    <source>
        <dbReference type="EMBL" id="KAA8895939.1"/>
    </source>
</evidence>
<dbReference type="InterPro" id="IPR000719">
    <property type="entry name" value="Prot_kinase_dom"/>
</dbReference>
<dbReference type="InterPro" id="IPR008271">
    <property type="entry name" value="Ser/Thr_kinase_AS"/>
</dbReference>
<keyword evidence="2" id="KW-0067">ATP-binding</keyword>
<keyword evidence="1" id="KW-0547">Nucleotide-binding</keyword>
<keyword evidence="5" id="KW-0418">Kinase</keyword>
<keyword evidence="5" id="KW-0723">Serine/threonine-protein kinase</keyword>